<keyword evidence="1 3" id="KW-0732">Signal</keyword>
<organism evidence="5">
    <name type="scientific">Harpegnathos saltator</name>
    <name type="common">Jerdon's jumping ant</name>
    <dbReference type="NCBI Taxonomy" id="610380"/>
    <lineage>
        <taxon>Eukaryota</taxon>
        <taxon>Metazoa</taxon>
        <taxon>Ecdysozoa</taxon>
        <taxon>Arthropoda</taxon>
        <taxon>Hexapoda</taxon>
        <taxon>Insecta</taxon>
        <taxon>Pterygota</taxon>
        <taxon>Neoptera</taxon>
        <taxon>Endopterygota</taxon>
        <taxon>Hymenoptera</taxon>
        <taxon>Apocrita</taxon>
        <taxon>Aculeata</taxon>
        <taxon>Formicoidea</taxon>
        <taxon>Formicidae</taxon>
        <taxon>Ponerinae</taxon>
        <taxon>Ponerini</taxon>
        <taxon>Harpegnathos</taxon>
    </lineage>
</organism>
<dbReference type="EMBL" id="GL452770">
    <property type="protein sequence ID" value="EFN76816.1"/>
    <property type="molecule type" value="Genomic_DNA"/>
</dbReference>
<dbReference type="OMA" id="FENFHVD"/>
<sequence>MNLIFLLLATCAFALLLLVHAANLNGYLDEKLKQSKIEFIKIHIQKQSPVQEKSYRVHWDRSWRVSLTSEHQPFTINLFDRICILDDNRMMAPSVNDTFSNETLTLREIGQIRSYRSVKFVRSILWKNTIYMLVCYELYLCGLHTITQDNILRFRHTIRHRGIPVDAKFFTQRHRLYLIIANNGDKFPIPSAIYRWSGTYMDVVGEVMAVGAKSVTAFEYRQSTIIVFAQYDAEDPRVGSEVYEFKGKDIAKIQFVFTARPTSVHHFVHGDFNFIFMINQLEPSSLLCWDGRELLDWFNFPEIESHSLTSIFHMDGNTFIVVAHDNIVQLYKFHNTSNLKNEDTKRFKADQKIVDIAVLLNAYTVTMMLVIKEVDAYWLEQWEAEITPVPMSSVKEDVDSTMECLKELIEVLQTKMPEVKKAKASWELLLPFDEDLMISKPMRFDNMILQAGTVDSIEVVTEEEDILPPHQIEQALNQLNFDVDSVLSKWQKMVDEHMQQVLSGNTVINDGFLEEFKIDRMNVDLVNDVKLKETILPEGEQEFINPLRAESVFTHVLEVDSLCGIPSQYWTLRNNTNMSLTSNGPIEYSNDSVIVHSDLTIDKLKTNSLNGTNIEQLLDDLFIINDRQEIKGQITYRNLRIQNLTTQMLNGVPADKLMTIATNQSFDNFSVKYLDIGNLYVETINGVPVEQAARKSRENVIRGKVNMARLYITENFTVDVNKSLIITPKERPIQIYQNVTILGDLHLQNIKVGPSATLFVADNPVNVSDIFNSFWTKSSDQTIAGKVTFMNGLTIDKLNTKYLNGFMEDDFLYTTMKEIPNEFTNLHFENFHVNDSFLRDNNNSTFFHASSNKLVINEKLHLRSFRAEDIITLAFNGMSVESIMNGSVPNFIGTQEFPAIQARRVLVDNLTLRFLNDHEIRLEEGLRVDDDHDLSNLKARELHVWNLEVERLNTVEVTRLKDLMDSNSSRIVIVGDLTVANLTVDRVGEESTDSFLEKLAQNDIVINTEKKIESLLARNVTLKSLYGQDFDNFVDSVLTKSTVQVVPGYFSAHVVTSNNITTNFFNKYNISQLMWIDEPLTIAGNVTFTDLFVESDVITSYLNGQRVSELYDSLLLIPAQDIDLLKVNGSVFWDTPSYSPISISHLLEKAVTKDEDQIITGNVTFEKNVNAWAVTGPFSVTEQIRDIIMDAVIDYDDGESVEISGSKIFEDDFITDSLKVNSDLGICEVNQMNISEFNNSIVRKYREDTIVSPLIFSKDIRIEKLRVNKPDLNASVSAAVHFADVLPSNVYFEDLMVLGDVYLTNLDGINFNTFVRNRITLSGNHDVWCNLKFNKPVKVTGEANVKKVNGIDPSDFVLNDVDEVQIISGTKTFEQNLIVQGSVTATRINDKNIRAEYEQGVLNDEDVDIYGKLMFKADVQIWEMNVSGLVNDVNIHSTIIGDRKKKTNETLRSLKENEEDIMRDITYSSQVLETLSNVFFYLEMEENPMVSAFNVTNVDVLYLEETTKLNIEVEQPGSRCGLPNDCPCVNQLVVELSNETKPIRQRKFGEIVKNFYDPDGIFVNVVTDTVSSSKRCSSTRVEEEMFITVSLKNDNSREILLSFDMSDEMAGYWRDAKIFKYDGDIYVIVAVYYNKTQETHQTNSLFCKVDVTREKVTLIQKIPTNGAWSIEVFETDQNEVFLLVGCFGEFSESLLYEFDTVTQQFKQIRTFASRSRYIKSLSQGTDRFILLDNPDTNAVDIYKYNSVAHNFHICQSIFHDSEINGIESFYIDDLDDSDVFVIVTTESGRFYIYEYMFAGKFQMRLQHVVNGLRTMMPFYYMNRQYIFVGTRSNSTIFQIVQQGPH</sequence>
<evidence type="ECO:0000256" key="1">
    <source>
        <dbReference type="ARBA" id="ARBA00022729"/>
    </source>
</evidence>
<proteinExistence type="predicted"/>
<protein>
    <submittedName>
        <fullName evidence="4">Uncharacterized protein</fullName>
    </submittedName>
</protein>
<dbReference type="FunCoup" id="E2C5K3">
    <property type="interactions" value="62"/>
</dbReference>
<evidence type="ECO:0000256" key="2">
    <source>
        <dbReference type="ARBA" id="ARBA00022737"/>
    </source>
</evidence>
<keyword evidence="5" id="KW-1185">Reference proteome</keyword>
<evidence type="ECO:0000313" key="5">
    <source>
        <dbReference type="Proteomes" id="UP000008237"/>
    </source>
</evidence>
<accession>E2C5K3</accession>
<name>E2C5K3_HARSA</name>
<dbReference type="OrthoDB" id="7936313at2759"/>
<feature type="chain" id="PRO_5003158055" evidence="3">
    <location>
        <begin position="22"/>
        <end position="1845"/>
    </location>
</feature>
<dbReference type="Proteomes" id="UP000008237">
    <property type="component" value="Unassembled WGS sequence"/>
</dbReference>
<evidence type="ECO:0000313" key="4">
    <source>
        <dbReference type="EMBL" id="EFN76816.1"/>
    </source>
</evidence>
<evidence type="ECO:0000256" key="3">
    <source>
        <dbReference type="SAM" id="SignalP"/>
    </source>
</evidence>
<dbReference type="InterPro" id="IPR009039">
    <property type="entry name" value="EAR"/>
</dbReference>
<dbReference type="PROSITE" id="PS50912">
    <property type="entry name" value="EAR"/>
    <property type="match status" value="1"/>
</dbReference>
<gene>
    <name evidence="4" type="ORF">EAI_16461</name>
</gene>
<reference evidence="4 5" key="1">
    <citation type="journal article" date="2010" name="Science">
        <title>Genomic comparison of the ants Camponotus floridanus and Harpegnathos saltator.</title>
        <authorList>
            <person name="Bonasio R."/>
            <person name="Zhang G."/>
            <person name="Ye C."/>
            <person name="Mutti N.S."/>
            <person name="Fang X."/>
            <person name="Qin N."/>
            <person name="Donahue G."/>
            <person name="Yang P."/>
            <person name="Li Q."/>
            <person name="Li C."/>
            <person name="Zhang P."/>
            <person name="Huang Z."/>
            <person name="Berger S.L."/>
            <person name="Reinberg D."/>
            <person name="Wang J."/>
            <person name="Liebig J."/>
        </authorList>
    </citation>
    <scope>NUCLEOTIDE SEQUENCE [LARGE SCALE GENOMIC DNA]</scope>
    <source>
        <strain evidence="4 5">R22 G/1</strain>
    </source>
</reference>
<keyword evidence="2" id="KW-0677">Repeat</keyword>
<dbReference type="STRING" id="610380.E2C5K3"/>
<dbReference type="InParanoid" id="E2C5K3"/>
<feature type="signal peptide" evidence="3">
    <location>
        <begin position="1"/>
        <end position="21"/>
    </location>
</feature>